<evidence type="ECO:0000256" key="1">
    <source>
        <dbReference type="SAM" id="MobiDB-lite"/>
    </source>
</evidence>
<dbReference type="OrthoDB" id="3260940at2759"/>
<accession>A0A0C2Y920</accession>
<sequence length="773" mass="83468">MSPCTLFNFTPQNTADADYIDIMQDERPSRKLKSENRVGLSVLFWVLVDNFTQLYNFLTRSRSRSRPKDEPTPPPMSVSPDSKPVSRLPSRPLSSTTVTPKPRKQLPAKPLPPDPPSRPSTPKPSGARQKLHDLFGIPLGRKSSRSRSRSRPASPRSSLDVPPLPTDDDLTPRPRKSLVHSISRPRSPSPSPAPKVLRVTNATTTSSSTGSTAASIKISKFFAKSSSPPSIPDPNRTPKASATPHPGPPILPPMPSIVSAPIRRVSSLHRRSLKDPVIEPSSPPKIIHTPPTPLKNTPSNGSKSASARLGYHAAKASMDSGYRYRGATMSILDEEAASQKSKSKDAHQQYLPSSQPVPRPPGPIKMSSSARSTKHGSFDFERPGWGASIIQRTGSNGTSGTGGSRNDTQSKERESVYGPGLAGVGTLQREASVKRNQEREEMQRTKERARKAAQATVIADKEKDSRPRARASHYPTAQGSSTTPSEHVHGSTSTAGTGASATAAATGKSSSMSKATGRRHHGMKTASGSGISRLIGLTAQHGPFSFERPVPSPTWSTGTATSTGTVAHSEVTASWKGRKAEKERERVRDELERQRESRRGGARKAGDRAPVPVPSVLEFTPSHGGSGSNAGHRSGTKGRSLDLGLGLAWAPSKVDEWWIVQRDWSINLRVDDDGEVGRSASGNGRPRGQQDREVERSKLGKEVAEMFKNALDPEAFALFKRYAHQFDANQIPFDGPTGIVSLVEHLLVSAPHLGDEGKRCLLDKFVRVLLQQA</sequence>
<feature type="region of interest" description="Disordered" evidence="1">
    <location>
        <begin position="61"/>
        <end position="257"/>
    </location>
</feature>
<dbReference type="AlphaFoldDB" id="A0A0C2Y920"/>
<reference evidence="3" key="2">
    <citation type="submission" date="2015-01" db="EMBL/GenBank/DDBJ databases">
        <title>Evolutionary Origins and Diversification of the Mycorrhizal Mutualists.</title>
        <authorList>
            <consortium name="DOE Joint Genome Institute"/>
            <consortium name="Mycorrhizal Genomics Consortium"/>
            <person name="Kohler A."/>
            <person name="Kuo A."/>
            <person name="Nagy L.G."/>
            <person name="Floudas D."/>
            <person name="Copeland A."/>
            <person name="Barry K.W."/>
            <person name="Cichocki N."/>
            <person name="Veneault-Fourrey C."/>
            <person name="LaButti K."/>
            <person name="Lindquist E.A."/>
            <person name="Lipzen A."/>
            <person name="Lundell T."/>
            <person name="Morin E."/>
            <person name="Murat C."/>
            <person name="Riley R."/>
            <person name="Ohm R."/>
            <person name="Sun H."/>
            <person name="Tunlid A."/>
            <person name="Henrissat B."/>
            <person name="Grigoriev I.V."/>
            <person name="Hibbett D.S."/>
            <person name="Martin F."/>
        </authorList>
    </citation>
    <scope>NUCLEOTIDE SEQUENCE [LARGE SCALE GENOMIC DNA]</scope>
    <source>
        <strain evidence="3">h7</strain>
    </source>
</reference>
<feature type="compositionally biased region" description="Basic and acidic residues" evidence="1">
    <location>
        <begin position="431"/>
        <end position="446"/>
    </location>
</feature>
<gene>
    <name evidence="2" type="ORF">M413DRAFT_8225</name>
</gene>
<feature type="compositionally biased region" description="Low complexity" evidence="1">
    <location>
        <begin position="553"/>
        <end position="565"/>
    </location>
</feature>
<dbReference type="EMBL" id="KN831771">
    <property type="protein sequence ID" value="KIM46338.1"/>
    <property type="molecule type" value="Genomic_DNA"/>
</dbReference>
<feature type="compositionally biased region" description="Pro residues" evidence="1">
    <location>
        <begin position="245"/>
        <end position="255"/>
    </location>
</feature>
<feature type="compositionally biased region" description="Low complexity" evidence="1">
    <location>
        <begin position="202"/>
        <end position="228"/>
    </location>
</feature>
<reference evidence="2 3" key="1">
    <citation type="submission" date="2014-04" db="EMBL/GenBank/DDBJ databases">
        <authorList>
            <consortium name="DOE Joint Genome Institute"/>
            <person name="Kuo A."/>
            <person name="Gay G."/>
            <person name="Dore J."/>
            <person name="Kohler A."/>
            <person name="Nagy L.G."/>
            <person name="Floudas D."/>
            <person name="Copeland A."/>
            <person name="Barry K.W."/>
            <person name="Cichocki N."/>
            <person name="Veneault-Fourrey C."/>
            <person name="LaButti K."/>
            <person name="Lindquist E.A."/>
            <person name="Lipzen A."/>
            <person name="Lundell T."/>
            <person name="Morin E."/>
            <person name="Murat C."/>
            <person name="Sun H."/>
            <person name="Tunlid A."/>
            <person name="Henrissat B."/>
            <person name="Grigoriev I.V."/>
            <person name="Hibbett D.S."/>
            <person name="Martin F."/>
            <person name="Nordberg H.P."/>
            <person name="Cantor M.N."/>
            <person name="Hua S.X."/>
        </authorList>
    </citation>
    <scope>NUCLEOTIDE SEQUENCE [LARGE SCALE GENOMIC DNA]</scope>
    <source>
        <strain evidence="3">h7</strain>
    </source>
</reference>
<keyword evidence="3" id="KW-1185">Reference proteome</keyword>
<feature type="compositionally biased region" description="Pro residues" evidence="1">
    <location>
        <begin position="109"/>
        <end position="122"/>
    </location>
</feature>
<feature type="region of interest" description="Disordered" evidence="1">
    <location>
        <begin position="672"/>
        <end position="695"/>
    </location>
</feature>
<organism evidence="2 3">
    <name type="scientific">Hebeloma cylindrosporum</name>
    <dbReference type="NCBI Taxonomy" id="76867"/>
    <lineage>
        <taxon>Eukaryota</taxon>
        <taxon>Fungi</taxon>
        <taxon>Dikarya</taxon>
        <taxon>Basidiomycota</taxon>
        <taxon>Agaricomycotina</taxon>
        <taxon>Agaricomycetes</taxon>
        <taxon>Agaricomycetidae</taxon>
        <taxon>Agaricales</taxon>
        <taxon>Agaricineae</taxon>
        <taxon>Hymenogastraceae</taxon>
        <taxon>Hebeloma</taxon>
    </lineage>
</organism>
<dbReference type="STRING" id="686832.A0A0C2Y920"/>
<dbReference type="HOGENOM" id="CLU_354899_0_0_1"/>
<evidence type="ECO:0000313" key="3">
    <source>
        <dbReference type="Proteomes" id="UP000053424"/>
    </source>
</evidence>
<protein>
    <submittedName>
        <fullName evidence="2">Uncharacterized protein</fullName>
    </submittedName>
</protein>
<feature type="region of interest" description="Disordered" evidence="1">
    <location>
        <begin position="274"/>
        <end position="307"/>
    </location>
</feature>
<feature type="region of interest" description="Disordered" evidence="1">
    <location>
        <begin position="335"/>
        <end position="532"/>
    </location>
</feature>
<feature type="compositionally biased region" description="Polar residues" evidence="1">
    <location>
        <begin position="475"/>
        <end position="485"/>
    </location>
</feature>
<evidence type="ECO:0000313" key="2">
    <source>
        <dbReference type="EMBL" id="KIM46338.1"/>
    </source>
</evidence>
<proteinExistence type="predicted"/>
<dbReference type="Proteomes" id="UP000053424">
    <property type="component" value="Unassembled WGS sequence"/>
</dbReference>
<feature type="compositionally biased region" description="Polar residues" evidence="1">
    <location>
        <begin position="294"/>
        <end position="305"/>
    </location>
</feature>
<feature type="region of interest" description="Disordered" evidence="1">
    <location>
        <begin position="549"/>
        <end position="637"/>
    </location>
</feature>
<feature type="compositionally biased region" description="Low complexity" evidence="1">
    <location>
        <begin position="86"/>
        <end position="97"/>
    </location>
</feature>
<feature type="compositionally biased region" description="Basic and acidic residues" evidence="1">
    <location>
        <begin position="578"/>
        <end position="607"/>
    </location>
</feature>
<name>A0A0C2Y920_HEBCY</name>
<feature type="compositionally biased region" description="Low complexity" evidence="1">
    <location>
        <begin position="490"/>
        <end position="515"/>
    </location>
</feature>